<protein>
    <recommendedName>
        <fullName evidence="2">Spore coat protein U/FanG domain-containing protein</fullName>
    </recommendedName>
</protein>
<organism evidence="3 4">
    <name type="scientific">Phyllobacterium myrsinacearum</name>
    <dbReference type="NCBI Taxonomy" id="28101"/>
    <lineage>
        <taxon>Bacteria</taxon>
        <taxon>Pseudomonadati</taxon>
        <taxon>Pseudomonadota</taxon>
        <taxon>Alphaproteobacteria</taxon>
        <taxon>Hyphomicrobiales</taxon>
        <taxon>Phyllobacteriaceae</taxon>
        <taxon>Phyllobacterium</taxon>
    </lineage>
</organism>
<evidence type="ECO:0000313" key="4">
    <source>
        <dbReference type="Proteomes" id="UP000238563"/>
    </source>
</evidence>
<dbReference type="Proteomes" id="UP000238563">
    <property type="component" value="Unassembled WGS sequence"/>
</dbReference>
<feature type="domain" description="Spore coat protein U/FanG" evidence="2">
    <location>
        <begin position="27"/>
        <end position="189"/>
    </location>
</feature>
<dbReference type="RefSeq" id="WP_105736105.1">
    <property type="nucleotide sequence ID" value="NZ_PVBT01000006.1"/>
</dbReference>
<sequence length="192" mass="20942">MKIVIPILALSGLIASSVSAWSSSPNGTLQVSMKAERKCEVIGAVVEFEGIGTALKDLRYDGAIKVQCTKGVVYSISLDGGKNSSDTEYNAFSKELPDDTHRWIKDEKGYIRIPYTLYSTANNEEILWRDRGNSKVYFIEGKATLLKPNVIADVLASGTLQPHPFTIFVRKVDMDGAPAGVYTDTVTVTVGF</sequence>
<comment type="caution">
    <text evidence="3">The sequence shown here is derived from an EMBL/GenBank/DDBJ whole genome shotgun (WGS) entry which is preliminary data.</text>
</comment>
<reference evidence="3 4" key="1">
    <citation type="submission" date="2018-02" db="EMBL/GenBank/DDBJ databases">
        <title>The draft genome of Phyllobacterium myrsinacearum DSM5892.</title>
        <authorList>
            <person name="Li L."/>
            <person name="Liu L."/>
            <person name="Zhang X."/>
            <person name="Wang T."/>
        </authorList>
    </citation>
    <scope>NUCLEOTIDE SEQUENCE [LARGE SCALE GENOMIC DNA]</scope>
    <source>
        <strain evidence="3 4">DSM 5892</strain>
    </source>
</reference>
<dbReference type="AlphaFoldDB" id="A0A2S9JE60"/>
<dbReference type="EMBL" id="PVBT01000006">
    <property type="protein sequence ID" value="PRD51173.1"/>
    <property type="molecule type" value="Genomic_DNA"/>
</dbReference>
<feature type="signal peptide" evidence="1">
    <location>
        <begin position="1"/>
        <end position="20"/>
    </location>
</feature>
<keyword evidence="4" id="KW-1185">Reference proteome</keyword>
<evidence type="ECO:0000259" key="2">
    <source>
        <dbReference type="Pfam" id="PF05229"/>
    </source>
</evidence>
<accession>A0A2S9JE60</accession>
<keyword evidence="1" id="KW-0732">Signal</keyword>
<dbReference type="Pfam" id="PF05229">
    <property type="entry name" value="SCPU"/>
    <property type="match status" value="1"/>
</dbReference>
<proteinExistence type="predicted"/>
<evidence type="ECO:0000313" key="3">
    <source>
        <dbReference type="EMBL" id="PRD51173.1"/>
    </source>
</evidence>
<feature type="chain" id="PRO_5015406283" description="Spore coat protein U/FanG domain-containing protein" evidence="1">
    <location>
        <begin position="21"/>
        <end position="192"/>
    </location>
</feature>
<evidence type="ECO:0000256" key="1">
    <source>
        <dbReference type="SAM" id="SignalP"/>
    </source>
</evidence>
<gene>
    <name evidence="3" type="ORF">C5750_20300</name>
</gene>
<dbReference type="InterPro" id="IPR007893">
    <property type="entry name" value="Spore_coat_U/FanG"/>
</dbReference>
<name>A0A2S9JE60_9HYPH</name>